<comment type="subcellular location">
    <subcellularLocation>
        <location evidence="1">Cell membrane</location>
        <topology evidence="1">Multi-pass membrane protein</topology>
    </subcellularLocation>
</comment>
<feature type="transmembrane region" description="Helical" evidence="7">
    <location>
        <begin position="259"/>
        <end position="280"/>
    </location>
</feature>
<evidence type="ECO:0000256" key="7">
    <source>
        <dbReference type="SAM" id="Phobius"/>
    </source>
</evidence>
<sequence length="448" mass="48195">MSNLARSTGVPLTKTSIGRFRWVVITLVVVVYAVAAADRANIGIALPYIKHDFGLTNTGAGSLASLFFFAYAFGQIPSAFIVKRFGVRTVLPVALLMTSVFTAMHGLVSSVTALKLARIGLGLSEAPLAISCITTINNWFPYRERGTAAGLFLSSNKIGPVLVPPIAALIITIWTWHHIFTAFALPGLVLPFVWLLTVSNNPRESRFVGPGERDLIESSDSPAETATQRESKGHFPRLDRLIRARSVERITTIRRLLTNWNIIGVSLGYFLLAGIINFILTWLPTYLKNVQGLTIVDVGMMSAAPFIGAVLGNLAGGIISDRMLGGRRKPLMVVSCVATIITMYALKSAPHQQQMLAALLFATGALLSLGYSSFCIYPSGLTDRNLFPLATALVNTLGQLGGACTPIITGVLLDHYSWSAVFTTMSIAAAVGFVLLLTIIEPVTTKVD</sequence>
<proteinExistence type="predicted"/>
<dbReference type="InterPro" id="IPR011701">
    <property type="entry name" value="MFS"/>
</dbReference>
<dbReference type="Proteomes" id="UP001629230">
    <property type="component" value="Unassembled WGS sequence"/>
</dbReference>
<dbReference type="InterPro" id="IPR050382">
    <property type="entry name" value="MFS_Na/Anion_cotransporter"/>
</dbReference>
<evidence type="ECO:0000313" key="10">
    <source>
        <dbReference type="Proteomes" id="UP001629230"/>
    </source>
</evidence>
<dbReference type="PROSITE" id="PS50850">
    <property type="entry name" value="MFS"/>
    <property type="match status" value="1"/>
</dbReference>
<feature type="transmembrane region" description="Helical" evidence="7">
    <location>
        <begin position="53"/>
        <end position="73"/>
    </location>
</feature>
<evidence type="ECO:0000256" key="6">
    <source>
        <dbReference type="SAM" id="MobiDB-lite"/>
    </source>
</evidence>
<dbReference type="InterPro" id="IPR036259">
    <property type="entry name" value="MFS_trans_sf"/>
</dbReference>
<dbReference type="RefSeq" id="WP_408182323.1">
    <property type="nucleotide sequence ID" value="NZ_JAQQEZ010000065.1"/>
</dbReference>
<feature type="region of interest" description="Disordered" evidence="6">
    <location>
        <begin position="211"/>
        <end position="232"/>
    </location>
</feature>
<dbReference type="CDD" id="cd17319">
    <property type="entry name" value="MFS_ExuT_GudP_like"/>
    <property type="match status" value="1"/>
</dbReference>
<feature type="transmembrane region" description="Helical" evidence="7">
    <location>
        <begin position="85"/>
        <end position="107"/>
    </location>
</feature>
<feature type="transmembrane region" description="Helical" evidence="7">
    <location>
        <begin position="119"/>
        <end position="140"/>
    </location>
</feature>
<dbReference type="Pfam" id="PF07690">
    <property type="entry name" value="MFS_1"/>
    <property type="match status" value="1"/>
</dbReference>
<feature type="transmembrane region" description="Helical" evidence="7">
    <location>
        <begin position="20"/>
        <end position="37"/>
    </location>
</feature>
<dbReference type="InterPro" id="IPR000849">
    <property type="entry name" value="Sugar_P_transporter"/>
</dbReference>
<feature type="transmembrane region" description="Helical" evidence="7">
    <location>
        <begin position="152"/>
        <end position="173"/>
    </location>
</feature>
<feature type="transmembrane region" description="Helical" evidence="7">
    <location>
        <begin position="355"/>
        <end position="377"/>
    </location>
</feature>
<dbReference type="PIRSF" id="PIRSF002808">
    <property type="entry name" value="Hexose_phosphate_transp"/>
    <property type="match status" value="1"/>
</dbReference>
<organism evidence="9 10">
    <name type="scientific">Paraburkholderia dipogonis</name>
    <dbReference type="NCBI Taxonomy" id="1211383"/>
    <lineage>
        <taxon>Bacteria</taxon>
        <taxon>Pseudomonadati</taxon>
        <taxon>Pseudomonadota</taxon>
        <taxon>Betaproteobacteria</taxon>
        <taxon>Burkholderiales</taxon>
        <taxon>Burkholderiaceae</taxon>
        <taxon>Paraburkholderia</taxon>
    </lineage>
</organism>
<protein>
    <submittedName>
        <fullName evidence="9">MFS transporter</fullName>
    </submittedName>
</protein>
<keyword evidence="3 7" id="KW-0812">Transmembrane</keyword>
<name>A0ABW9B7E7_9BURK</name>
<evidence type="ECO:0000256" key="3">
    <source>
        <dbReference type="ARBA" id="ARBA00022692"/>
    </source>
</evidence>
<feature type="transmembrane region" description="Helical" evidence="7">
    <location>
        <begin position="179"/>
        <end position="198"/>
    </location>
</feature>
<keyword evidence="2" id="KW-1003">Cell membrane</keyword>
<reference evidence="9 10" key="1">
    <citation type="journal article" date="2024" name="Chem. Sci.">
        <title>Discovery of megapolipeptins by genome mining of a Burkholderiales bacteria collection.</title>
        <authorList>
            <person name="Paulo B.S."/>
            <person name="Recchia M.J.J."/>
            <person name="Lee S."/>
            <person name="Fergusson C.H."/>
            <person name="Romanowski S.B."/>
            <person name="Hernandez A."/>
            <person name="Krull N."/>
            <person name="Liu D.Y."/>
            <person name="Cavanagh H."/>
            <person name="Bos A."/>
            <person name="Gray C.A."/>
            <person name="Murphy B.T."/>
            <person name="Linington R.G."/>
            <person name="Eustaquio A.S."/>
        </authorList>
    </citation>
    <scope>NUCLEOTIDE SEQUENCE [LARGE SCALE GENOMIC DNA]</scope>
    <source>
        <strain evidence="9 10">RL17-350-BIC-A</strain>
    </source>
</reference>
<comment type="caution">
    <text evidence="9">The sequence shown here is derived from an EMBL/GenBank/DDBJ whole genome shotgun (WGS) entry which is preliminary data.</text>
</comment>
<accession>A0ABW9B7E7</accession>
<evidence type="ECO:0000256" key="5">
    <source>
        <dbReference type="ARBA" id="ARBA00023136"/>
    </source>
</evidence>
<dbReference type="Gene3D" id="1.20.1250.20">
    <property type="entry name" value="MFS general substrate transporter like domains"/>
    <property type="match status" value="2"/>
</dbReference>
<feature type="domain" description="Major facilitator superfamily (MFS) profile" evidence="8">
    <location>
        <begin position="24"/>
        <end position="444"/>
    </location>
</feature>
<keyword evidence="10" id="KW-1185">Reference proteome</keyword>
<evidence type="ECO:0000256" key="2">
    <source>
        <dbReference type="ARBA" id="ARBA00022475"/>
    </source>
</evidence>
<dbReference type="PANTHER" id="PTHR11662">
    <property type="entry name" value="SOLUTE CARRIER FAMILY 17"/>
    <property type="match status" value="1"/>
</dbReference>
<evidence type="ECO:0000259" key="8">
    <source>
        <dbReference type="PROSITE" id="PS50850"/>
    </source>
</evidence>
<evidence type="ECO:0000256" key="4">
    <source>
        <dbReference type="ARBA" id="ARBA00022989"/>
    </source>
</evidence>
<feature type="transmembrane region" description="Helical" evidence="7">
    <location>
        <begin position="418"/>
        <end position="440"/>
    </location>
</feature>
<evidence type="ECO:0000313" key="9">
    <source>
        <dbReference type="EMBL" id="MFM0007629.1"/>
    </source>
</evidence>
<dbReference type="InterPro" id="IPR020846">
    <property type="entry name" value="MFS_dom"/>
</dbReference>
<gene>
    <name evidence="9" type="ORF">PQR57_42655</name>
</gene>
<feature type="transmembrane region" description="Helical" evidence="7">
    <location>
        <begin position="389"/>
        <end position="412"/>
    </location>
</feature>
<dbReference type="EMBL" id="JAQQEZ010000065">
    <property type="protein sequence ID" value="MFM0007629.1"/>
    <property type="molecule type" value="Genomic_DNA"/>
</dbReference>
<evidence type="ECO:0000256" key="1">
    <source>
        <dbReference type="ARBA" id="ARBA00004651"/>
    </source>
</evidence>
<keyword evidence="4 7" id="KW-1133">Transmembrane helix</keyword>
<keyword evidence="5 7" id="KW-0472">Membrane</keyword>
<dbReference type="PANTHER" id="PTHR11662:SF399">
    <property type="entry name" value="FI19708P1-RELATED"/>
    <property type="match status" value="1"/>
</dbReference>
<feature type="transmembrane region" description="Helical" evidence="7">
    <location>
        <begin position="300"/>
        <end position="319"/>
    </location>
</feature>
<dbReference type="SUPFAM" id="SSF103473">
    <property type="entry name" value="MFS general substrate transporter"/>
    <property type="match status" value="1"/>
</dbReference>
<feature type="transmembrane region" description="Helical" evidence="7">
    <location>
        <begin position="331"/>
        <end position="349"/>
    </location>
</feature>